<gene>
    <name evidence="1" type="ORF">RhiirA4_410268</name>
</gene>
<dbReference type="VEuPathDB" id="FungiDB:RhiirA1_454502"/>
<dbReference type="Proteomes" id="UP000234323">
    <property type="component" value="Unassembled WGS sequence"/>
</dbReference>
<name>A0A2I1H842_9GLOM</name>
<evidence type="ECO:0000313" key="1">
    <source>
        <dbReference type="EMBL" id="PKY55038.1"/>
    </source>
</evidence>
<comment type="caution">
    <text evidence="1">The sequence shown here is derived from an EMBL/GenBank/DDBJ whole genome shotgun (WGS) entry which is preliminary data.</text>
</comment>
<dbReference type="VEuPathDB" id="FungiDB:RhiirFUN_020719"/>
<sequence length="63" mass="7177">MLADIFRVPNNGVRRGPIKVLGQSYHFYPINSREKRAQDIAVCPSTRIIARPNVPHPDLLRVI</sequence>
<accession>A0A2I1H842</accession>
<evidence type="ECO:0000313" key="2">
    <source>
        <dbReference type="Proteomes" id="UP000234323"/>
    </source>
</evidence>
<organism evidence="1 2">
    <name type="scientific">Rhizophagus irregularis</name>
    <dbReference type="NCBI Taxonomy" id="588596"/>
    <lineage>
        <taxon>Eukaryota</taxon>
        <taxon>Fungi</taxon>
        <taxon>Fungi incertae sedis</taxon>
        <taxon>Mucoromycota</taxon>
        <taxon>Glomeromycotina</taxon>
        <taxon>Glomeromycetes</taxon>
        <taxon>Glomerales</taxon>
        <taxon>Glomeraceae</taxon>
        <taxon>Rhizophagus</taxon>
    </lineage>
</organism>
<dbReference type="AlphaFoldDB" id="A0A2I1H842"/>
<proteinExistence type="predicted"/>
<keyword evidence="2" id="KW-1185">Reference proteome</keyword>
<protein>
    <submittedName>
        <fullName evidence="1">Uncharacterized protein</fullName>
    </submittedName>
</protein>
<dbReference type="EMBL" id="LLXI01001756">
    <property type="protein sequence ID" value="PKY55038.1"/>
    <property type="molecule type" value="Genomic_DNA"/>
</dbReference>
<reference evidence="1 2" key="1">
    <citation type="submission" date="2015-10" db="EMBL/GenBank/DDBJ databases">
        <title>Genome analyses suggest a sexual origin of heterokaryosis in a supposedly ancient asexual fungus.</title>
        <authorList>
            <person name="Ropars J."/>
            <person name="Sedzielewska K."/>
            <person name="Noel J."/>
            <person name="Charron P."/>
            <person name="Farinelli L."/>
            <person name="Marton T."/>
            <person name="Kruger M."/>
            <person name="Pelin A."/>
            <person name="Brachmann A."/>
            <person name="Corradi N."/>
        </authorList>
    </citation>
    <scope>NUCLEOTIDE SEQUENCE [LARGE SCALE GENOMIC DNA]</scope>
    <source>
        <strain evidence="1 2">A4</strain>
    </source>
</reference>